<dbReference type="AlphaFoldDB" id="A0A3N2PKV7"/>
<dbReference type="InterPro" id="IPR051334">
    <property type="entry name" value="SRPK"/>
</dbReference>
<organism evidence="11 12">
    <name type="scientific">Sodiomyces alkalinus (strain CBS 110278 / VKM F-3762 / F11)</name>
    <name type="common">Alkaliphilic filamentous fungus</name>
    <dbReference type="NCBI Taxonomy" id="1314773"/>
    <lineage>
        <taxon>Eukaryota</taxon>
        <taxon>Fungi</taxon>
        <taxon>Dikarya</taxon>
        <taxon>Ascomycota</taxon>
        <taxon>Pezizomycotina</taxon>
        <taxon>Sordariomycetes</taxon>
        <taxon>Hypocreomycetidae</taxon>
        <taxon>Glomerellales</taxon>
        <taxon>Plectosphaerellaceae</taxon>
        <taxon>Sodiomyces</taxon>
    </lineage>
</organism>
<dbReference type="GO" id="GO:0005634">
    <property type="term" value="C:nucleus"/>
    <property type="evidence" value="ECO:0007669"/>
    <property type="project" value="TreeGrafter"/>
</dbReference>
<dbReference type="EC" id="2.7.11.1" evidence="1"/>
<evidence type="ECO:0000256" key="2">
    <source>
        <dbReference type="ARBA" id="ARBA00022527"/>
    </source>
</evidence>
<protein>
    <recommendedName>
        <fullName evidence="1">non-specific serine/threonine protein kinase</fullName>
        <ecNumber evidence="1">2.7.11.1</ecNumber>
    </recommendedName>
</protein>
<dbReference type="Pfam" id="PF00069">
    <property type="entry name" value="Pkinase"/>
    <property type="match status" value="1"/>
</dbReference>
<dbReference type="PANTHER" id="PTHR47634:SF9">
    <property type="entry name" value="PROTEIN KINASE DOMAIN-CONTAINING PROTEIN-RELATED"/>
    <property type="match status" value="1"/>
</dbReference>
<dbReference type="EMBL" id="ML119062">
    <property type="protein sequence ID" value="ROT35161.1"/>
    <property type="molecule type" value="Genomic_DNA"/>
</dbReference>
<evidence type="ECO:0000256" key="9">
    <source>
        <dbReference type="PROSITE-ProRule" id="PRU10141"/>
    </source>
</evidence>
<evidence type="ECO:0000256" key="3">
    <source>
        <dbReference type="ARBA" id="ARBA00022679"/>
    </source>
</evidence>
<dbReference type="InterPro" id="IPR017441">
    <property type="entry name" value="Protein_kinase_ATP_BS"/>
</dbReference>
<comment type="catalytic activity">
    <reaction evidence="8">
        <text>L-seryl-[protein] + ATP = O-phospho-L-seryl-[protein] + ADP + H(+)</text>
        <dbReference type="Rhea" id="RHEA:17989"/>
        <dbReference type="Rhea" id="RHEA-COMP:9863"/>
        <dbReference type="Rhea" id="RHEA-COMP:11604"/>
        <dbReference type="ChEBI" id="CHEBI:15378"/>
        <dbReference type="ChEBI" id="CHEBI:29999"/>
        <dbReference type="ChEBI" id="CHEBI:30616"/>
        <dbReference type="ChEBI" id="CHEBI:83421"/>
        <dbReference type="ChEBI" id="CHEBI:456216"/>
        <dbReference type="EC" id="2.7.11.1"/>
    </reaction>
</comment>
<evidence type="ECO:0000256" key="5">
    <source>
        <dbReference type="ARBA" id="ARBA00022777"/>
    </source>
</evidence>
<dbReference type="STRING" id="1314773.A0A3N2PKV7"/>
<dbReference type="Gene3D" id="3.30.200.20">
    <property type="entry name" value="Phosphorylase Kinase, domain 1"/>
    <property type="match status" value="1"/>
</dbReference>
<dbReference type="InterPro" id="IPR011009">
    <property type="entry name" value="Kinase-like_dom_sf"/>
</dbReference>
<dbReference type="PROSITE" id="PS50011">
    <property type="entry name" value="PROTEIN_KINASE_DOM"/>
    <property type="match status" value="1"/>
</dbReference>
<accession>A0A3N2PKV7</accession>
<keyword evidence="2" id="KW-0723">Serine/threonine-protein kinase</keyword>
<dbReference type="InterPro" id="IPR000719">
    <property type="entry name" value="Prot_kinase_dom"/>
</dbReference>
<dbReference type="SMART" id="SM00220">
    <property type="entry name" value="S_TKc"/>
    <property type="match status" value="1"/>
</dbReference>
<evidence type="ECO:0000256" key="8">
    <source>
        <dbReference type="ARBA" id="ARBA00048679"/>
    </source>
</evidence>
<name>A0A3N2PKV7_SODAK</name>
<dbReference type="GO" id="GO:0005524">
    <property type="term" value="F:ATP binding"/>
    <property type="evidence" value="ECO:0007669"/>
    <property type="project" value="UniProtKB-UniRule"/>
</dbReference>
<keyword evidence="4 9" id="KW-0547">Nucleotide-binding</keyword>
<dbReference type="RefSeq" id="XP_028462967.1">
    <property type="nucleotide sequence ID" value="XM_028615206.1"/>
</dbReference>
<feature type="binding site" evidence="9">
    <location>
        <position position="120"/>
    </location>
    <ligand>
        <name>ATP</name>
        <dbReference type="ChEBI" id="CHEBI:30616"/>
    </ligand>
</feature>
<keyword evidence="3" id="KW-0808">Transferase</keyword>
<dbReference type="SUPFAM" id="SSF56112">
    <property type="entry name" value="Protein kinase-like (PK-like)"/>
    <property type="match status" value="1"/>
</dbReference>
<dbReference type="GO" id="GO:0050684">
    <property type="term" value="P:regulation of mRNA processing"/>
    <property type="evidence" value="ECO:0007669"/>
    <property type="project" value="TreeGrafter"/>
</dbReference>
<evidence type="ECO:0000256" key="1">
    <source>
        <dbReference type="ARBA" id="ARBA00012513"/>
    </source>
</evidence>
<dbReference type="Proteomes" id="UP000272025">
    <property type="component" value="Unassembled WGS sequence"/>
</dbReference>
<dbReference type="OrthoDB" id="5979581at2759"/>
<dbReference type="GO" id="GO:0000245">
    <property type="term" value="P:spliceosomal complex assembly"/>
    <property type="evidence" value="ECO:0007669"/>
    <property type="project" value="TreeGrafter"/>
</dbReference>
<dbReference type="PROSITE" id="PS00107">
    <property type="entry name" value="PROTEIN_KINASE_ATP"/>
    <property type="match status" value="1"/>
</dbReference>
<sequence>MPELQRINTLPINLYSSTGQDSCELSTLIWHHFFGDCNVPWPGRAWKPLTFSNPNFTRIPLDQKIEEELFPYYIASRYYPVCIGEVLRDRYQIVGKLGFGASSTVWLARDLHGRRHVALKLFINSESMGGQLDHELTMYKRISTSAARHPGRSAVRELLDFFHVAGPDGCHRCLVHPPLWESVLTFLRRNPVRRLPAPVLAFVLRRLFLALDFLHTECQIIHTDIKADVIMFAINDDSVFTAFEEQEQLDPSPRKLVDGRVVYLSRELRMPKTWGAPVLCDFGSADTGDKEHWEDIQPDVYRAPEVILEAPWSYQVDIWNAGCMIWDIFEGGHLFTGHDPEHQSYRSRAHLAEIIALLGQPPQALLDSGKLSHKFFTDQGEFRPSISVPDSISLEEKETSLEGETESKGRFLAMMGKMLHWDPSKRSSAKELADDEWIMEHIVSIHINMYQRAETSICAFPDECLSIGPSQGLVYALGRGPFANVHSHAEAVRIEAW</sequence>
<evidence type="ECO:0000256" key="7">
    <source>
        <dbReference type="ARBA" id="ARBA00047899"/>
    </source>
</evidence>
<dbReference type="GO" id="GO:0005737">
    <property type="term" value="C:cytoplasm"/>
    <property type="evidence" value="ECO:0007669"/>
    <property type="project" value="TreeGrafter"/>
</dbReference>
<feature type="domain" description="Protein kinase" evidence="10">
    <location>
        <begin position="91"/>
        <end position="438"/>
    </location>
</feature>
<keyword evidence="6 9" id="KW-0067">ATP-binding</keyword>
<proteinExistence type="predicted"/>
<dbReference type="Gene3D" id="1.10.510.10">
    <property type="entry name" value="Transferase(Phosphotransferase) domain 1"/>
    <property type="match status" value="1"/>
</dbReference>
<evidence type="ECO:0000259" key="10">
    <source>
        <dbReference type="PROSITE" id="PS50011"/>
    </source>
</evidence>
<dbReference type="GO" id="GO:0004674">
    <property type="term" value="F:protein serine/threonine kinase activity"/>
    <property type="evidence" value="ECO:0007669"/>
    <property type="project" value="UniProtKB-KW"/>
</dbReference>
<reference evidence="11 12" key="1">
    <citation type="journal article" date="2018" name="Mol. Ecol.">
        <title>The obligate alkalophilic soda-lake fungus Sodiomyces alkalinus has shifted to a protein diet.</title>
        <authorList>
            <person name="Grum-Grzhimaylo A.A."/>
            <person name="Falkoski D.L."/>
            <person name="van den Heuvel J."/>
            <person name="Valero-Jimenez C.A."/>
            <person name="Min B."/>
            <person name="Choi I.G."/>
            <person name="Lipzen A."/>
            <person name="Daum C.G."/>
            <person name="Aanen D.K."/>
            <person name="Tsang A."/>
            <person name="Henrissat B."/>
            <person name="Bilanenko E.N."/>
            <person name="de Vries R.P."/>
            <person name="van Kan J.A.L."/>
            <person name="Grigoriev I.V."/>
            <person name="Debets A.J.M."/>
        </authorList>
    </citation>
    <scope>NUCLEOTIDE SEQUENCE [LARGE SCALE GENOMIC DNA]</scope>
    <source>
        <strain evidence="11 12">F11</strain>
    </source>
</reference>
<gene>
    <name evidence="11" type="ORF">SODALDRAFT_382081</name>
</gene>
<dbReference type="PANTHER" id="PTHR47634">
    <property type="entry name" value="PROTEIN KINASE DOMAIN-CONTAINING PROTEIN-RELATED"/>
    <property type="match status" value="1"/>
</dbReference>
<evidence type="ECO:0000313" key="12">
    <source>
        <dbReference type="Proteomes" id="UP000272025"/>
    </source>
</evidence>
<evidence type="ECO:0000313" key="11">
    <source>
        <dbReference type="EMBL" id="ROT35161.1"/>
    </source>
</evidence>
<evidence type="ECO:0000256" key="6">
    <source>
        <dbReference type="ARBA" id="ARBA00022840"/>
    </source>
</evidence>
<keyword evidence="12" id="KW-1185">Reference proteome</keyword>
<keyword evidence="5 11" id="KW-0418">Kinase</keyword>
<evidence type="ECO:0000256" key="4">
    <source>
        <dbReference type="ARBA" id="ARBA00022741"/>
    </source>
</evidence>
<comment type="catalytic activity">
    <reaction evidence="7">
        <text>L-threonyl-[protein] + ATP = O-phospho-L-threonyl-[protein] + ADP + H(+)</text>
        <dbReference type="Rhea" id="RHEA:46608"/>
        <dbReference type="Rhea" id="RHEA-COMP:11060"/>
        <dbReference type="Rhea" id="RHEA-COMP:11605"/>
        <dbReference type="ChEBI" id="CHEBI:15378"/>
        <dbReference type="ChEBI" id="CHEBI:30013"/>
        <dbReference type="ChEBI" id="CHEBI:30616"/>
        <dbReference type="ChEBI" id="CHEBI:61977"/>
        <dbReference type="ChEBI" id="CHEBI:456216"/>
        <dbReference type="EC" id="2.7.11.1"/>
    </reaction>
</comment>
<dbReference type="GeneID" id="39583683"/>